<accession>A0AAV3YGX2</accession>
<comment type="caution">
    <text evidence="2">The sequence shown here is derived from an EMBL/GenBank/DDBJ whole genome shotgun (WGS) entry which is preliminary data.</text>
</comment>
<organism evidence="2 3">
    <name type="scientific">Plakobranchus ocellatus</name>
    <dbReference type="NCBI Taxonomy" id="259542"/>
    <lineage>
        <taxon>Eukaryota</taxon>
        <taxon>Metazoa</taxon>
        <taxon>Spiralia</taxon>
        <taxon>Lophotrochozoa</taxon>
        <taxon>Mollusca</taxon>
        <taxon>Gastropoda</taxon>
        <taxon>Heterobranchia</taxon>
        <taxon>Euthyneura</taxon>
        <taxon>Panpulmonata</taxon>
        <taxon>Sacoglossa</taxon>
        <taxon>Placobranchoidea</taxon>
        <taxon>Plakobranchidae</taxon>
        <taxon>Plakobranchus</taxon>
    </lineage>
</organism>
<proteinExistence type="predicted"/>
<protein>
    <submittedName>
        <fullName evidence="2">Uncharacterized protein</fullName>
    </submittedName>
</protein>
<sequence>MLFDRTAPDRASPQEDLRLSDPPYGKGTADGARTHDRRVPADFKEGFGIISTVPLSSHSVRRAASDLLRMTLA</sequence>
<gene>
    <name evidence="2" type="ORF">PoB_000814800</name>
</gene>
<evidence type="ECO:0000313" key="2">
    <source>
        <dbReference type="EMBL" id="GFN81642.1"/>
    </source>
</evidence>
<dbReference type="AlphaFoldDB" id="A0AAV3YGX2"/>
<reference evidence="2 3" key="1">
    <citation type="journal article" date="2021" name="Elife">
        <title>Chloroplast acquisition without the gene transfer in kleptoplastic sea slugs, Plakobranchus ocellatus.</title>
        <authorList>
            <person name="Maeda T."/>
            <person name="Takahashi S."/>
            <person name="Yoshida T."/>
            <person name="Shimamura S."/>
            <person name="Takaki Y."/>
            <person name="Nagai Y."/>
            <person name="Toyoda A."/>
            <person name="Suzuki Y."/>
            <person name="Arimoto A."/>
            <person name="Ishii H."/>
            <person name="Satoh N."/>
            <person name="Nishiyama T."/>
            <person name="Hasebe M."/>
            <person name="Maruyama T."/>
            <person name="Minagawa J."/>
            <person name="Obokata J."/>
            <person name="Shigenobu S."/>
        </authorList>
    </citation>
    <scope>NUCLEOTIDE SEQUENCE [LARGE SCALE GENOMIC DNA]</scope>
</reference>
<feature type="compositionally biased region" description="Basic and acidic residues" evidence="1">
    <location>
        <begin position="1"/>
        <end position="19"/>
    </location>
</feature>
<feature type="region of interest" description="Disordered" evidence="1">
    <location>
        <begin position="1"/>
        <end position="38"/>
    </location>
</feature>
<dbReference type="EMBL" id="BLXT01000945">
    <property type="protein sequence ID" value="GFN81642.1"/>
    <property type="molecule type" value="Genomic_DNA"/>
</dbReference>
<evidence type="ECO:0000256" key="1">
    <source>
        <dbReference type="SAM" id="MobiDB-lite"/>
    </source>
</evidence>
<keyword evidence="3" id="KW-1185">Reference proteome</keyword>
<name>A0AAV3YGX2_9GAST</name>
<evidence type="ECO:0000313" key="3">
    <source>
        <dbReference type="Proteomes" id="UP000735302"/>
    </source>
</evidence>
<dbReference type="Proteomes" id="UP000735302">
    <property type="component" value="Unassembled WGS sequence"/>
</dbReference>